<comment type="subcellular location">
    <subcellularLocation>
        <location evidence="1 8">Cell membrane</location>
        <topology evidence="1 8">Multi-pass membrane protein</topology>
    </subcellularLocation>
</comment>
<evidence type="ECO:0000256" key="6">
    <source>
        <dbReference type="ARBA" id="ARBA00022989"/>
    </source>
</evidence>
<evidence type="ECO:0000256" key="2">
    <source>
        <dbReference type="ARBA" id="ARBA00007069"/>
    </source>
</evidence>
<gene>
    <name evidence="10" type="ORF">FL583_28300</name>
</gene>
<evidence type="ECO:0000313" key="10">
    <source>
        <dbReference type="EMBL" id="TQS41733.1"/>
    </source>
</evidence>
<keyword evidence="3 8" id="KW-0813">Transport</keyword>
<organism evidence="10 11">
    <name type="scientific">Cryptosporangium phraense</name>
    <dbReference type="NCBI Taxonomy" id="2593070"/>
    <lineage>
        <taxon>Bacteria</taxon>
        <taxon>Bacillati</taxon>
        <taxon>Actinomycetota</taxon>
        <taxon>Actinomycetes</taxon>
        <taxon>Cryptosporangiales</taxon>
        <taxon>Cryptosporangiaceae</taxon>
        <taxon>Cryptosporangium</taxon>
    </lineage>
</organism>
<dbReference type="PROSITE" id="PS50928">
    <property type="entry name" value="ABC_TM1"/>
    <property type="match status" value="1"/>
</dbReference>
<comment type="caution">
    <text evidence="10">The sequence shown here is derived from an EMBL/GenBank/DDBJ whole genome shotgun (WGS) entry which is preliminary data.</text>
</comment>
<dbReference type="Proteomes" id="UP000317982">
    <property type="component" value="Unassembled WGS sequence"/>
</dbReference>
<name>A0A545AK99_9ACTN</name>
<keyword evidence="11" id="KW-1185">Reference proteome</keyword>
<dbReference type="AlphaFoldDB" id="A0A545AK99"/>
<feature type="transmembrane region" description="Helical" evidence="8">
    <location>
        <begin position="147"/>
        <end position="170"/>
    </location>
</feature>
<dbReference type="InParanoid" id="A0A545AK99"/>
<evidence type="ECO:0000313" key="11">
    <source>
        <dbReference type="Proteomes" id="UP000317982"/>
    </source>
</evidence>
<keyword evidence="6 8" id="KW-1133">Transmembrane helix</keyword>
<keyword evidence="4" id="KW-1003">Cell membrane</keyword>
<dbReference type="Pfam" id="PF00528">
    <property type="entry name" value="BPD_transp_1"/>
    <property type="match status" value="1"/>
</dbReference>
<dbReference type="OrthoDB" id="9808619at2"/>
<comment type="similarity">
    <text evidence="2">Belongs to the binding-protein-dependent transport system permease family. CysTW subfamily.</text>
</comment>
<protein>
    <submittedName>
        <fullName evidence="10">ABC transporter permease</fullName>
    </submittedName>
</protein>
<feature type="transmembrane region" description="Helical" evidence="8">
    <location>
        <begin position="68"/>
        <end position="87"/>
    </location>
</feature>
<dbReference type="Gene3D" id="1.10.3720.10">
    <property type="entry name" value="MetI-like"/>
    <property type="match status" value="1"/>
</dbReference>
<dbReference type="EMBL" id="VIRS01000023">
    <property type="protein sequence ID" value="TQS41733.1"/>
    <property type="molecule type" value="Genomic_DNA"/>
</dbReference>
<feature type="domain" description="ABC transmembrane type-1" evidence="9">
    <location>
        <begin position="64"/>
        <end position="271"/>
    </location>
</feature>
<reference evidence="10 11" key="1">
    <citation type="submission" date="2019-07" db="EMBL/GenBank/DDBJ databases">
        <title>Cryptosporangium phraense sp. nov., isolated from plant litter.</title>
        <authorList>
            <person name="Suriyachadkun C."/>
        </authorList>
    </citation>
    <scope>NUCLEOTIDE SEQUENCE [LARGE SCALE GENOMIC DNA]</scope>
    <source>
        <strain evidence="10 11">A-T 5661</strain>
    </source>
</reference>
<dbReference type="PANTHER" id="PTHR42929:SF1">
    <property type="entry name" value="INNER MEMBRANE ABC TRANSPORTER PERMEASE PROTEIN YDCU-RELATED"/>
    <property type="match status" value="1"/>
</dbReference>
<feature type="transmembrane region" description="Helical" evidence="8">
    <location>
        <begin position="7"/>
        <end position="31"/>
    </location>
</feature>
<evidence type="ECO:0000256" key="5">
    <source>
        <dbReference type="ARBA" id="ARBA00022692"/>
    </source>
</evidence>
<dbReference type="CDD" id="cd06261">
    <property type="entry name" value="TM_PBP2"/>
    <property type="match status" value="1"/>
</dbReference>
<dbReference type="InterPro" id="IPR035906">
    <property type="entry name" value="MetI-like_sf"/>
</dbReference>
<feature type="transmembrane region" description="Helical" evidence="8">
    <location>
        <begin position="252"/>
        <end position="272"/>
    </location>
</feature>
<keyword evidence="7 8" id="KW-0472">Membrane</keyword>
<evidence type="ECO:0000256" key="4">
    <source>
        <dbReference type="ARBA" id="ARBA00022475"/>
    </source>
</evidence>
<accession>A0A545AK99</accession>
<dbReference type="RefSeq" id="WP_142707886.1">
    <property type="nucleotide sequence ID" value="NZ_VIRS01000023.1"/>
</dbReference>
<dbReference type="GO" id="GO:0055085">
    <property type="term" value="P:transmembrane transport"/>
    <property type="evidence" value="ECO:0007669"/>
    <property type="project" value="InterPro"/>
</dbReference>
<dbReference type="InterPro" id="IPR000515">
    <property type="entry name" value="MetI-like"/>
</dbReference>
<feature type="transmembrane region" description="Helical" evidence="8">
    <location>
        <begin position="99"/>
        <end position="122"/>
    </location>
</feature>
<sequence>MTARKSTAYLLILPGLLWLAVFFVVPTITLISQSLQEGTLDLGYSLTWNFGIYAEVIGDYGPQFLRSLVYAGLATIAALVIAYPLAYTIAFKAGRWRNVLLILVVAPFFTSFLVRTLAWKIILADQGVVADVLRSIGLLSFTDDRLLATPIAVVCGLTYNFLPFMTLPLYTSLERLDGRLLEAAGDLYASAFTTFRKVTFPLSLPGVVGGTLLTFIPAAGDYVNVEFLGTPQTSMIGNVVQSKFLVSLDYPGAAALSVILMVVIISMVLVYVRRAGTEDLV</sequence>
<evidence type="ECO:0000256" key="8">
    <source>
        <dbReference type="RuleBase" id="RU363032"/>
    </source>
</evidence>
<evidence type="ECO:0000256" key="3">
    <source>
        <dbReference type="ARBA" id="ARBA00022448"/>
    </source>
</evidence>
<evidence type="ECO:0000259" key="9">
    <source>
        <dbReference type="PROSITE" id="PS50928"/>
    </source>
</evidence>
<dbReference type="PANTHER" id="PTHR42929">
    <property type="entry name" value="INNER MEMBRANE ABC TRANSPORTER PERMEASE PROTEIN YDCU-RELATED-RELATED"/>
    <property type="match status" value="1"/>
</dbReference>
<evidence type="ECO:0000256" key="1">
    <source>
        <dbReference type="ARBA" id="ARBA00004651"/>
    </source>
</evidence>
<keyword evidence="5 8" id="KW-0812">Transmembrane</keyword>
<dbReference type="SUPFAM" id="SSF161098">
    <property type="entry name" value="MetI-like"/>
    <property type="match status" value="1"/>
</dbReference>
<feature type="transmembrane region" description="Helical" evidence="8">
    <location>
        <begin position="198"/>
        <end position="219"/>
    </location>
</feature>
<evidence type="ECO:0000256" key="7">
    <source>
        <dbReference type="ARBA" id="ARBA00023136"/>
    </source>
</evidence>
<dbReference type="GO" id="GO:0005886">
    <property type="term" value="C:plasma membrane"/>
    <property type="evidence" value="ECO:0007669"/>
    <property type="project" value="UniProtKB-SubCell"/>
</dbReference>
<proteinExistence type="inferred from homology"/>